<dbReference type="OrthoDB" id="1061189at2"/>
<dbReference type="Proteomes" id="UP000267517">
    <property type="component" value="Chromosome II"/>
</dbReference>
<keyword evidence="1" id="KW-0812">Transmembrane</keyword>
<feature type="transmembrane region" description="Helical" evidence="1">
    <location>
        <begin position="6"/>
        <end position="37"/>
    </location>
</feature>
<proteinExistence type="predicted"/>
<feature type="transmembrane region" description="Helical" evidence="1">
    <location>
        <begin position="297"/>
        <end position="318"/>
    </location>
</feature>
<name>A0A250KLP6_9BACT</name>
<evidence type="ECO:0000256" key="1">
    <source>
        <dbReference type="SAM" id="Phobius"/>
    </source>
</evidence>
<dbReference type="AlphaFoldDB" id="A0A250KLP6"/>
<feature type="transmembrane region" description="Helical" evidence="1">
    <location>
        <begin position="106"/>
        <end position="130"/>
    </location>
</feature>
<gene>
    <name evidence="2" type="ORF">PMEL_200532</name>
</gene>
<feature type="transmembrane region" description="Helical" evidence="1">
    <location>
        <begin position="49"/>
        <end position="69"/>
    </location>
</feature>
<accession>A0A250KLP6</accession>
<evidence type="ECO:0000313" key="2">
    <source>
        <dbReference type="EMBL" id="BBA30005.1"/>
    </source>
</evidence>
<organism evidence="2 3">
    <name type="scientific">Prevotella melaninogenica</name>
    <dbReference type="NCBI Taxonomy" id="28132"/>
    <lineage>
        <taxon>Bacteria</taxon>
        <taxon>Pseudomonadati</taxon>
        <taxon>Bacteroidota</taxon>
        <taxon>Bacteroidia</taxon>
        <taxon>Bacteroidales</taxon>
        <taxon>Prevotellaceae</taxon>
        <taxon>Prevotella</taxon>
    </lineage>
</organism>
<evidence type="ECO:0008006" key="4">
    <source>
        <dbReference type="Google" id="ProtNLM"/>
    </source>
</evidence>
<keyword evidence="1" id="KW-0472">Membrane</keyword>
<feature type="transmembrane region" description="Helical" evidence="1">
    <location>
        <begin position="330"/>
        <end position="362"/>
    </location>
</feature>
<dbReference type="RefSeq" id="WP_120175091.1">
    <property type="nucleotide sequence ID" value="NZ_AP018050.1"/>
</dbReference>
<dbReference type="EMBL" id="AP018050">
    <property type="protein sequence ID" value="BBA30005.1"/>
    <property type="molecule type" value="Genomic_DNA"/>
</dbReference>
<evidence type="ECO:0000313" key="3">
    <source>
        <dbReference type="Proteomes" id="UP000267517"/>
    </source>
</evidence>
<reference evidence="2 3" key="1">
    <citation type="submission" date="2017-05" db="EMBL/GenBank/DDBJ databases">
        <title>whole genome sequence of Prevotella melaninogenica GAI 07411.</title>
        <authorList>
            <person name="Kondo Y."/>
            <person name="Hoshino T."/>
        </authorList>
    </citation>
    <scope>NUCLEOTIDE SEQUENCE [LARGE SCALE GENOMIC DNA]</scope>
    <source>
        <strain evidence="2 3">GAI 07411</strain>
    </source>
</reference>
<keyword evidence="1" id="KW-1133">Transmembrane helix</keyword>
<feature type="transmembrane region" description="Helical" evidence="1">
    <location>
        <begin position="75"/>
        <end position="94"/>
    </location>
</feature>
<protein>
    <recommendedName>
        <fullName evidence="4">O-antigen ligase family protein</fullName>
    </recommendedName>
</protein>
<sequence length="382" mass="43386">MSEKVRYVLFALCLFLTQILGTGIVPMGLFALSLLMIFSPATFLKSLRYTPIFFLFICLSLGVGTYFALCDGLKPWNIAYWGQFYFLCILLLGVKDKKSCLEALRLFVFIIFILDFGTNLLFLIGVNVPWTELPPVRPGEALARFPGFKGNALYSGSITFVSACYMLNQKKVNKLVFYIGLASMVGNLILSGSYRYLIIGAVVATMYYLRLYRSKIMMTGMYVSSIIIVFMATLVTMFSNLSNFYRAFIWFHFLKEIAKDPWIGHGFFNIHLDENQDFSTPTHLIANGVTESCILTIGYSFGIIVLLFFLVSIVKTLLRYKSYKQYSVELGLFLGLTLDLFWGGSFDNTYTFALLLLSWYLINQTACKKQLDEDIHDSTADV</sequence>
<feature type="transmembrane region" description="Helical" evidence="1">
    <location>
        <begin position="219"/>
        <end position="238"/>
    </location>
</feature>
<feature type="transmembrane region" description="Helical" evidence="1">
    <location>
        <begin position="175"/>
        <end position="190"/>
    </location>
</feature>